<proteinExistence type="predicted"/>
<sequence>MAYSDSNAALLQSPGHSDEKVIVYYYRNAVSPEQLAEFRDKTDQEEGDIIDLRLVPLKDVWRRTADGKTLAALMLFQMLQAQNKLPQCTVARGTGSPT</sequence>
<protein>
    <submittedName>
        <fullName evidence="1">Uncharacterized protein</fullName>
    </submittedName>
</protein>
<dbReference type="EMBL" id="HBJA01021097">
    <property type="protein sequence ID" value="CAE0795602.1"/>
    <property type="molecule type" value="Transcribed_RNA"/>
</dbReference>
<dbReference type="AlphaFoldDB" id="A0A7S4CF97"/>
<dbReference type="Gene3D" id="3.90.79.10">
    <property type="entry name" value="Nucleoside Triphosphate Pyrophosphohydrolase"/>
    <property type="match status" value="1"/>
</dbReference>
<organism evidence="1">
    <name type="scientific">Eutreptiella gymnastica</name>
    <dbReference type="NCBI Taxonomy" id="73025"/>
    <lineage>
        <taxon>Eukaryota</taxon>
        <taxon>Discoba</taxon>
        <taxon>Euglenozoa</taxon>
        <taxon>Euglenida</taxon>
        <taxon>Spirocuta</taxon>
        <taxon>Euglenophyceae</taxon>
        <taxon>Eutreptiales</taxon>
        <taxon>Eutreptiaceae</taxon>
        <taxon>Eutreptiella</taxon>
    </lineage>
</organism>
<reference evidence="1" key="1">
    <citation type="submission" date="2021-01" db="EMBL/GenBank/DDBJ databases">
        <authorList>
            <person name="Corre E."/>
            <person name="Pelletier E."/>
            <person name="Niang G."/>
            <person name="Scheremetjew M."/>
            <person name="Finn R."/>
            <person name="Kale V."/>
            <person name="Holt S."/>
            <person name="Cochrane G."/>
            <person name="Meng A."/>
            <person name="Brown T."/>
            <person name="Cohen L."/>
        </authorList>
    </citation>
    <scope>NUCLEOTIDE SEQUENCE</scope>
    <source>
        <strain evidence="1">CCMP1594</strain>
    </source>
</reference>
<gene>
    <name evidence="1" type="ORF">EGYM00163_LOCUS6721</name>
</gene>
<evidence type="ECO:0000313" key="1">
    <source>
        <dbReference type="EMBL" id="CAE0795602.1"/>
    </source>
</evidence>
<accession>A0A7S4CF97</accession>
<name>A0A7S4CF97_9EUGL</name>